<dbReference type="RefSeq" id="WP_343893917.1">
    <property type="nucleotide sequence ID" value="NZ_BAAAFZ010000008.1"/>
</dbReference>
<comment type="caution">
    <text evidence="2">The sequence shown here is derived from an EMBL/GenBank/DDBJ whole genome shotgun (WGS) entry which is preliminary data.</text>
</comment>
<sequence length="153" mass="16568">MAIAQEGVTDDEIAGLVRRSADANAAFVRGDMGGFLALIAHADDYTLMAPFGGAPVRGFDASPERLAELSRCFRAGAFEQELVQTQVSGDLAVLVTIERQRGEIGGLPEQDWPLRVTQVFRRDASGWRLAHRHADPLLRNIGLERAAAIARGD</sequence>
<reference evidence="3" key="1">
    <citation type="journal article" date="2019" name="Int. J. Syst. Evol. Microbiol.">
        <title>The Global Catalogue of Microorganisms (GCM) 10K type strain sequencing project: providing services to taxonomists for standard genome sequencing and annotation.</title>
        <authorList>
            <consortium name="The Broad Institute Genomics Platform"/>
            <consortium name="The Broad Institute Genome Sequencing Center for Infectious Disease"/>
            <person name="Wu L."/>
            <person name="Ma J."/>
        </authorList>
    </citation>
    <scope>NUCLEOTIDE SEQUENCE [LARGE SCALE GENOMIC DNA]</scope>
    <source>
        <strain evidence="3">JCM 9933</strain>
    </source>
</reference>
<dbReference type="Proteomes" id="UP001501588">
    <property type="component" value="Unassembled WGS sequence"/>
</dbReference>
<keyword evidence="3" id="KW-1185">Reference proteome</keyword>
<organism evidence="2 3">
    <name type="scientific">Craurococcus roseus</name>
    <dbReference type="NCBI Taxonomy" id="77585"/>
    <lineage>
        <taxon>Bacteria</taxon>
        <taxon>Pseudomonadati</taxon>
        <taxon>Pseudomonadota</taxon>
        <taxon>Alphaproteobacteria</taxon>
        <taxon>Acetobacterales</taxon>
        <taxon>Acetobacteraceae</taxon>
        <taxon>Craurococcus</taxon>
    </lineage>
</organism>
<dbReference type="InterPro" id="IPR032710">
    <property type="entry name" value="NTF2-like_dom_sf"/>
</dbReference>
<evidence type="ECO:0000313" key="3">
    <source>
        <dbReference type="Proteomes" id="UP001501588"/>
    </source>
</evidence>
<evidence type="ECO:0000313" key="2">
    <source>
        <dbReference type="EMBL" id="GAA0572207.1"/>
    </source>
</evidence>
<proteinExistence type="predicted"/>
<gene>
    <name evidence="2" type="ORF">GCM10009416_08550</name>
</gene>
<dbReference type="Gene3D" id="3.10.450.50">
    <property type="match status" value="1"/>
</dbReference>
<name>A0ABP3PTZ8_9PROT</name>
<dbReference type="InterPro" id="IPR027843">
    <property type="entry name" value="DUF4440"/>
</dbReference>
<dbReference type="EMBL" id="BAAAFZ010000008">
    <property type="protein sequence ID" value="GAA0572207.1"/>
    <property type="molecule type" value="Genomic_DNA"/>
</dbReference>
<evidence type="ECO:0000259" key="1">
    <source>
        <dbReference type="Pfam" id="PF14534"/>
    </source>
</evidence>
<protein>
    <recommendedName>
        <fullName evidence="1">DUF4440 domain-containing protein</fullName>
    </recommendedName>
</protein>
<dbReference type="SUPFAM" id="SSF54427">
    <property type="entry name" value="NTF2-like"/>
    <property type="match status" value="1"/>
</dbReference>
<accession>A0ABP3PTZ8</accession>
<feature type="domain" description="DUF4440" evidence="1">
    <location>
        <begin position="21"/>
        <end position="129"/>
    </location>
</feature>
<dbReference type="Pfam" id="PF14534">
    <property type="entry name" value="DUF4440"/>
    <property type="match status" value="1"/>
</dbReference>